<name>A0A2I4F9T7_JUGRE</name>
<gene>
    <name evidence="3 4 5" type="primary">LOC108996843</name>
</gene>
<feature type="compositionally biased region" description="Basic residues" evidence="1">
    <location>
        <begin position="41"/>
        <end position="53"/>
    </location>
</feature>
<evidence type="ECO:0000313" key="3">
    <source>
        <dbReference type="RefSeq" id="XP_018828420.1"/>
    </source>
</evidence>
<evidence type="ECO:0000313" key="4">
    <source>
        <dbReference type="RefSeq" id="XP_018828421.1"/>
    </source>
</evidence>
<sequence length="285" mass="32669">MEEVSERSELRRMQREQERERRRMRDRQRRQSMTLEQREKHLARRRRNYQLRRLRAESARSGSQTGQAGMVSRGETITSDEHQAVTSFSGLSVKCNGVTHVGTNKDEENLTVDCKESEGLEALAYKGTNFPRRLRLSHIRHLARSLNNSMGELGGNHQMVEAVITKRDVASNCLQVGRSDSGISPQSLRLNRVKRLARTFNNSANSATREASDQDHRSATEGQSSVIGYRREGTFYLVMCTNDVFLAFLNRFLIVEIVAGQRKQERIIRGHRLIVGQVCMMLQLH</sequence>
<dbReference type="AlphaFoldDB" id="A0A2I4F9T7"/>
<dbReference type="Gramene" id="Jr03_12610_p1">
    <property type="protein sequence ID" value="cds.Jr03_12610_p1"/>
    <property type="gene ID" value="Jr03_12610"/>
</dbReference>
<feature type="compositionally biased region" description="Basic and acidic residues" evidence="1">
    <location>
        <begin position="210"/>
        <end position="219"/>
    </location>
</feature>
<accession>A0A2I4F9T7</accession>
<dbReference type="RefSeq" id="XP_018828421.1">
    <property type="nucleotide sequence ID" value="XM_018972876.2"/>
</dbReference>
<reference evidence="3 4" key="1">
    <citation type="submission" date="2025-04" db="UniProtKB">
        <authorList>
            <consortium name="RefSeq"/>
        </authorList>
    </citation>
    <scope>IDENTIFICATION</scope>
    <source>
        <tissue evidence="3 4">Leaves</tissue>
    </source>
</reference>
<dbReference type="RefSeq" id="XP_018828420.1">
    <property type="nucleotide sequence ID" value="XM_018972875.2"/>
</dbReference>
<dbReference type="GeneID" id="108996843"/>
<evidence type="ECO:0000313" key="2">
    <source>
        <dbReference type="Proteomes" id="UP000235220"/>
    </source>
</evidence>
<dbReference type="Proteomes" id="UP000235220">
    <property type="component" value="Chromosome 3"/>
</dbReference>
<feature type="region of interest" description="Disordered" evidence="1">
    <location>
        <begin position="1"/>
        <end position="77"/>
    </location>
</feature>
<feature type="compositionally biased region" description="Basic and acidic residues" evidence="1">
    <location>
        <begin position="1"/>
        <end position="23"/>
    </location>
</feature>
<evidence type="ECO:0000256" key="1">
    <source>
        <dbReference type="SAM" id="MobiDB-lite"/>
    </source>
</evidence>
<protein>
    <submittedName>
        <fullName evidence="3 4">Uncharacterized protein LOC108996843 isoform X1</fullName>
    </submittedName>
</protein>
<proteinExistence type="predicted"/>
<organism evidence="2 4">
    <name type="scientific">Juglans regia</name>
    <name type="common">English walnut</name>
    <dbReference type="NCBI Taxonomy" id="51240"/>
    <lineage>
        <taxon>Eukaryota</taxon>
        <taxon>Viridiplantae</taxon>
        <taxon>Streptophyta</taxon>
        <taxon>Embryophyta</taxon>
        <taxon>Tracheophyta</taxon>
        <taxon>Spermatophyta</taxon>
        <taxon>Magnoliopsida</taxon>
        <taxon>eudicotyledons</taxon>
        <taxon>Gunneridae</taxon>
        <taxon>Pentapetalae</taxon>
        <taxon>rosids</taxon>
        <taxon>fabids</taxon>
        <taxon>Fagales</taxon>
        <taxon>Juglandaceae</taxon>
        <taxon>Juglans</taxon>
    </lineage>
</organism>
<feature type="region of interest" description="Disordered" evidence="1">
    <location>
        <begin position="202"/>
        <end position="223"/>
    </location>
</feature>
<dbReference type="OrthoDB" id="1435460at2759"/>
<dbReference type="KEGG" id="jre:108996843"/>
<keyword evidence="2" id="KW-1185">Reference proteome</keyword>
<evidence type="ECO:0000313" key="5">
    <source>
        <dbReference type="RefSeq" id="XP_035544282.1"/>
    </source>
</evidence>
<dbReference type="RefSeq" id="XP_035544282.1">
    <property type="nucleotide sequence ID" value="XM_035688389.1"/>
</dbReference>